<dbReference type="PANTHER" id="PTHR20854:SF4">
    <property type="entry name" value="INOSITOL-1-MONOPHOSPHATASE-RELATED"/>
    <property type="match status" value="1"/>
</dbReference>
<comment type="pathway">
    <text evidence="3 9">Polyol metabolism; myo-inositol biosynthesis; myo-inositol from D-glucose 6-phosphate: step 2/2.</text>
</comment>
<reference evidence="10" key="1">
    <citation type="submission" date="2021-12" db="EMBL/GenBank/DDBJ databases">
        <authorList>
            <person name="King R."/>
        </authorList>
    </citation>
    <scope>NUCLEOTIDE SEQUENCE</scope>
</reference>
<dbReference type="GO" id="GO:0007165">
    <property type="term" value="P:signal transduction"/>
    <property type="evidence" value="ECO:0007669"/>
    <property type="project" value="TreeGrafter"/>
</dbReference>
<protein>
    <recommendedName>
        <fullName evidence="9">Inositol-1-monophosphatase</fullName>
        <ecNumber evidence="9">3.1.3.25</ecNumber>
    </recommendedName>
</protein>
<proteinExistence type="inferred from homology"/>
<evidence type="ECO:0000256" key="8">
    <source>
        <dbReference type="PIRSR" id="PIRSR600760-2"/>
    </source>
</evidence>
<dbReference type="Gene3D" id="3.30.540.10">
    <property type="entry name" value="Fructose-1,6-Bisphosphatase, subunit A, domain 1"/>
    <property type="match status" value="1"/>
</dbReference>
<dbReference type="FunFam" id="3.30.540.10:FF:000004">
    <property type="entry name" value="Inositol-1-monophosphatase"/>
    <property type="match status" value="1"/>
</dbReference>
<feature type="binding site" evidence="8">
    <location>
        <position position="100"/>
    </location>
    <ligand>
        <name>Mg(2+)</name>
        <dbReference type="ChEBI" id="CHEBI:18420"/>
        <label>1</label>
        <note>catalytic</note>
    </ligand>
</feature>
<evidence type="ECO:0000256" key="4">
    <source>
        <dbReference type="ARBA" id="ARBA00009759"/>
    </source>
</evidence>
<feature type="binding site" evidence="8">
    <location>
        <position position="97"/>
    </location>
    <ligand>
        <name>Mg(2+)</name>
        <dbReference type="ChEBI" id="CHEBI:18420"/>
        <label>1</label>
        <note>catalytic</note>
    </ligand>
</feature>
<dbReference type="InterPro" id="IPR020552">
    <property type="entry name" value="Inositol_monoPase_Li-sen"/>
</dbReference>
<dbReference type="SUPFAM" id="SSF56655">
    <property type="entry name" value="Carbohydrate phosphatase"/>
    <property type="match status" value="1"/>
</dbReference>
<keyword evidence="11" id="KW-1185">Reference proteome</keyword>
<comment type="cofactor">
    <cofactor evidence="2 8 9">
        <name>Mg(2+)</name>
        <dbReference type="ChEBI" id="CHEBI:18420"/>
    </cofactor>
</comment>
<keyword evidence="7 8" id="KW-0460">Magnesium</keyword>
<dbReference type="InterPro" id="IPR000760">
    <property type="entry name" value="Inositol_monophosphatase-like"/>
</dbReference>
<evidence type="ECO:0000256" key="3">
    <source>
        <dbReference type="ARBA" id="ARBA00005152"/>
    </source>
</evidence>
<dbReference type="Gene3D" id="3.40.190.80">
    <property type="match status" value="1"/>
</dbReference>
<dbReference type="GO" id="GO:0006020">
    <property type="term" value="P:inositol metabolic process"/>
    <property type="evidence" value="ECO:0007669"/>
    <property type="project" value="TreeGrafter"/>
</dbReference>
<comment type="similarity">
    <text evidence="4 9">Belongs to the inositol monophosphatase superfamily.</text>
</comment>
<feature type="binding site" evidence="8">
    <location>
        <position position="226"/>
    </location>
    <ligand>
        <name>Mg(2+)</name>
        <dbReference type="ChEBI" id="CHEBI:18420"/>
        <label>1</label>
        <note>catalytic</note>
    </ligand>
</feature>
<evidence type="ECO:0000256" key="7">
    <source>
        <dbReference type="ARBA" id="ARBA00022842"/>
    </source>
</evidence>
<dbReference type="PRINTS" id="PR00377">
    <property type="entry name" value="IMPHPHTASES"/>
</dbReference>
<gene>
    <name evidence="10" type="ORF">MELIAE_LOCUS1783</name>
</gene>
<feature type="binding site" evidence="8">
    <location>
        <position position="99"/>
    </location>
    <ligand>
        <name>Mg(2+)</name>
        <dbReference type="ChEBI" id="CHEBI:18420"/>
        <label>1</label>
        <note>catalytic</note>
    </ligand>
</feature>
<evidence type="ECO:0000256" key="9">
    <source>
        <dbReference type="RuleBase" id="RU364068"/>
    </source>
</evidence>
<dbReference type="PRINTS" id="PR00378">
    <property type="entry name" value="LIIMPHPHTASE"/>
</dbReference>
<dbReference type="InterPro" id="IPR020583">
    <property type="entry name" value="Inositol_monoP_metal-BS"/>
</dbReference>
<dbReference type="OrthoDB" id="10254945at2759"/>
<evidence type="ECO:0000256" key="1">
    <source>
        <dbReference type="ARBA" id="ARBA00001033"/>
    </source>
</evidence>
<dbReference type="InterPro" id="IPR020550">
    <property type="entry name" value="Inositol_monophosphatase_CS"/>
</dbReference>
<dbReference type="AlphaFoldDB" id="A0A9P0AU72"/>
<dbReference type="GO" id="GO:0046872">
    <property type="term" value="F:metal ion binding"/>
    <property type="evidence" value="ECO:0007669"/>
    <property type="project" value="UniProtKB-KW"/>
</dbReference>
<sequence>MPPLENFSEGNIDEFYDTVLKLVKSCGKLINDKISKAKAIELKSSDIDLVTETDQQVEKLLIEGLTSQFPDHKFIGEESVADGAQCVLTDAPTWIIDPIDGTMNFVHSFPHSCISIALFIDQVPVIGVIYNPMLSQMFTARKGKGAFLNGKKISVSDKTNLSQALIMMEFGTSRDADKMKAVMENQQNLMPSVHGLRALGSAALDIAMVACGAADAYFEYGIHIWDIAAGEILIEEAGGVVMDPAGGEIDRMSRRVLVASSRQLAEQLVGKLAQFYPPRD</sequence>
<dbReference type="PANTHER" id="PTHR20854">
    <property type="entry name" value="INOSITOL MONOPHOSPHATASE"/>
    <property type="match status" value="1"/>
</dbReference>
<dbReference type="PROSITE" id="PS00630">
    <property type="entry name" value="IMP_2"/>
    <property type="match status" value="1"/>
</dbReference>
<organism evidence="10 11">
    <name type="scientific">Brassicogethes aeneus</name>
    <name type="common">Rape pollen beetle</name>
    <name type="synonym">Meligethes aeneus</name>
    <dbReference type="NCBI Taxonomy" id="1431903"/>
    <lineage>
        <taxon>Eukaryota</taxon>
        <taxon>Metazoa</taxon>
        <taxon>Ecdysozoa</taxon>
        <taxon>Arthropoda</taxon>
        <taxon>Hexapoda</taxon>
        <taxon>Insecta</taxon>
        <taxon>Pterygota</taxon>
        <taxon>Neoptera</taxon>
        <taxon>Endopterygota</taxon>
        <taxon>Coleoptera</taxon>
        <taxon>Polyphaga</taxon>
        <taxon>Cucujiformia</taxon>
        <taxon>Nitidulidae</taxon>
        <taxon>Meligethinae</taxon>
        <taxon>Brassicogethes</taxon>
    </lineage>
</organism>
<dbReference type="FunFam" id="3.40.190.80:FF:000002">
    <property type="entry name" value="Inositol-1-monophosphatase"/>
    <property type="match status" value="1"/>
</dbReference>
<evidence type="ECO:0000313" key="10">
    <source>
        <dbReference type="EMBL" id="CAH0547888.1"/>
    </source>
</evidence>
<dbReference type="InterPro" id="IPR033942">
    <property type="entry name" value="IMPase"/>
</dbReference>
<name>A0A9P0AU72_BRAAE</name>
<dbReference type="Proteomes" id="UP001154078">
    <property type="component" value="Chromosome 1"/>
</dbReference>
<evidence type="ECO:0000313" key="11">
    <source>
        <dbReference type="Proteomes" id="UP001154078"/>
    </source>
</evidence>
<feature type="binding site" evidence="8">
    <location>
        <position position="77"/>
    </location>
    <ligand>
        <name>Mg(2+)</name>
        <dbReference type="ChEBI" id="CHEBI:18420"/>
        <label>1</label>
        <note>catalytic</note>
    </ligand>
</feature>
<dbReference type="GO" id="GO:0046854">
    <property type="term" value="P:phosphatidylinositol phosphate biosynthetic process"/>
    <property type="evidence" value="ECO:0007669"/>
    <property type="project" value="InterPro"/>
</dbReference>
<comment type="catalytic activity">
    <reaction evidence="1 9">
        <text>a myo-inositol phosphate + H2O = myo-inositol + phosphate</text>
        <dbReference type="Rhea" id="RHEA:24056"/>
        <dbReference type="ChEBI" id="CHEBI:15377"/>
        <dbReference type="ChEBI" id="CHEBI:17268"/>
        <dbReference type="ChEBI" id="CHEBI:43474"/>
        <dbReference type="ChEBI" id="CHEBI:84139"/>
        <dbReference type="EC" id="3.1.3.25"/>
    </reaction>
</comment>
<dbReference type="PROSITE" id="PS00629">
    <property type="entry name" value="IMP_1"/>
    <property type="match status" value="1"/>
</dbReference>
<evidence type="ECO:0000256" key="6">
    <source>
        <dbReference type="ARBA" id="ARBA00022801"/>
    </source>
</evidence>
<dbReference type="GO" id="GO:0008934">
    <property type="term" value="F:inositol monophosphate 1-phosphatase activity"/>
    <property type="evidence" value="ECO:0007669"/>
    <property type="project" value="InterPro"/>
</dbReference>
<evidence type="ECO:0000256" key="2">
    <source>
        <dbReference type="ARBA" id="ARBA00001946"/>
    </source>
</evidence>
<keyword evidence="6 9" id="KW-0378">Hydrolase</keyword>
<dbReference type="EMBL" id="OV121132">
    <property type="protein sequence ID" value="CAH0547888.1"/>
    <property type="molecule type" value="Genomic_DNA"/>
</dbReference>
<dbReference type="Pfam" id="PF00459">
    <property type="entry name" value="Inositol_P"/>
    <property type="match status" value="1"/>
</dbReference>
<accession>A0A9P0AU72</accession>
<keyword evidence="5 8" id="KW-0479">Metal-binding</keyword>
<dbReference type="EC" id="3.1.3.25" evidence="9"/>
<dbReference type="CDD" id="cd01639">
    <property type="entry name" value="IMPase"/>
    <property type="match status" value="1"/>
</dbReference>
<evidence type="ECO:0000256" key="5">
    <source>
        <dbReference type="ARBA" id="ARBA00022723"/>
    </source>
</evidence>